<proteinExistence type="predicted"/>
<sequence>MFFDQKREQFFRPLTSKYREQIVDALKELYRRLYASSSADYGHALNRDDVIDTFSAALERSPVLSSGDDEFDGRFRTNREKSNWILSMLLDHGWLEKQVDEANLQSSFNFSRMGRTFTEPFVQNDMSSIRTRHRNTRNVRNAINSFFESGEVYDLLDAWEYSESIISDFTDIIAELDERKRSLVREMETHAMIAQATEDFFDFMERRFQPDLAIRLSADNVEKYRDHIVEIIHNIRNKNKTFKQNAEKRLRELLPELVQENQSVLWLILDSIETRLQAASDIMLPALRKALQGFTKRADLIIRQMNYLSSSSHNDMVQVCQQFVEKSDSEQSALLDRASQLMSVPQLGYLDPSTIRLHNKRVRREFSLDVVEDQIGDFDQSARKELVVQQWLDQAFLINDNQVRQYLISHLTRGESVRTSDLPVKSADELLSLSHAIEVGSANSFSSEFKFNVKYIHQDPVHSEYFTSQDLFEISLTHDAENSLEEANLVSGN</sequence>
<accession>A0ABV7WMA4</accession>
<dbReference type="Proteomes" id="UP001595710">
    <property type="component" value="Unassembled WGS sequence"/>
</dbReference>
<dbReference type="Pfam" id="PF18982">
    <property type="entry name" value="JetA"/>
    <property type="match status" value="1"/>
</dbReference>
<name>A0ABV7WMA4_9GAMM</name>
<evidence type="ECO:0000313" key="2">
    <source>
        <dbReference type="Proteomes" id="UP001595710"/>
    </source>
</evidence>
<gene>
    <name evidence="1" type="ORF">ACFOND_01715</name>
</gene>
<dbReference type="RefSeq" id="WP_215998767.1">
    <property type="nucleotide sequence ID" value="NZ_JBHRYN010000004.1"/>
</dbReference>
<dbReference type="InterPro" id="IPR043773">
    <property type="entry name" value="JetA"/>
</dbReference>
<evidence type="ECO:0000313" key="1">
    <source>
        <dbReference type="EMBL" id="MFC3700341.1"/>
    </source>
</evidence>
<dbReference type="EMBL" id="JBHRYN010000004">
    <property type="protein sequence ID" value="MFC3700341.1"/>
    <property type="molecule type" value="Genomic_DNA"/>
</dbReference>
<reference evidence="2" key="1">
    <citation type="journal article" date="2019" name="Int. J. Syst. Evol. Microbiol.">
        <title>The Global Catalogue of Microorganisms (GCM) 10K type strain sequencing project: providing services to taxonomists for standard genome sequencing and annotation.</title>
        <authorList>
            <consortium name="The Broad Institute Genomics Platform"/>
            <consortium name="The Broad Institute Genome Sequencing Center for Infectious Disease"/>
            <person name="Wu L."/>
            <person name="Ma J."/>
        </authorList>
    </citation>
    <scope>NUCLEOTIDE SEQUENCE [LARGE SCALE GENOMIC DNA]</scope>
    <source>
        <strain evidence="2">CECT 8288</strain>
    </source>
</reference>
<keyword evidence="2" id="KW-1185">Reference proteome</keyword>
<organism evidence="1 2">
    <name type="scientific">Reinekea marina</name>
    <dbReference type="NCBI Taxonomy" id="1310421"/>
    <lineage>
        <taxon>Bacteria</taxon>
        <taxon>Pseudomonadati</taxon>
        <taxon>Pseudomonadota</taxon>
        <taxon>Gammaproteobacteria</taxon>
        <taxon>Oceanospirillales</taxon>
        <taxon>Saccharospirillaceae</taxon>
        <taxon>Reinekea</taxon>
    </lineage>
</organism>
<protein>
    <submittedName>
        <fullName evidence="1">Wadjet anti-phage system protein JetA family protein</fullName>
    </submittedName>
</protein>
<comment type="caution">
    <text evidence="1">The sequence shown here is derived from an EMBL/GenBank/DDBJ whole genome shotgun (WGS) entry which is preliminary data.</text>
</comment>